<dbReference type="Gene3D" id="3.40.50.12370">
    <property type="match status" value="1"/>
</dbReference>
<dbReference type="RefSeq" id="WP_112086668.1">
    <property type="nucleotide sequence ID" value="NZ_QLSV01000011.1"/>
</dbReference>
<keyword evidence="3" id="KW-1185">Reference proteome</keyword>
<name>A0A328WWF4_9FLAO</name>
<dbReference type="CDD" id="cd00293">
    <property type="entry name" value="USP-like"/>
    <property type="match status" value="1"/>
</dbReference>
<dbReference type="OrthoDB" id="835770at2"/>
<protein>
    <submittedName>
        <fullName evidence="2">Nucleotide-binding universal stress UspA family protein</fullName>
    </submittedName>
</protein>
<dbReference type="Proteomes" id="UP000249518">
    <property type="component" value="Unassembled WGS sequence"/>
</dbReference>
<reference evidence="2 3" key="1">
    <citation type="submission" date="2018-06" db="EMBL/GenBank/DDBJ databases">
        <title>Genomic Encyclopedia of Type Strains, Phase III (KMG-III): the genomes of soil and plant-associated and newly described type strains.</title>
        <authorList>
            <person name="Whitman W."/>
        </authorList>
    </citation>
    <scope>NUCLEOTIDE SEQUENCE [LARGE SCALE GENOMIC DNA]</scope>
    <source>
        <strain evidence="2 3">CGMCC 1.12504</strain>
    </source>
</reference>
<sequence>MAKKDRIIVLIDLSDYSENLIRFAFDFAILVKAEVVFLHQILGMVPAIADNESRNEIIKIEKATALASLKVLAQGGSLGVSKFIVSQESILCLLKELASDDYTDWVFSGLKGTGFFKRILLGSTTLAIINESNCLSVAIPVHGPLLIPRKLVVGVTYKYPINNDQLKKVIASLTGQIASIEFFTFLQDSEDEAIELENLNKLQSEFSEHHSSVFLIKGEDRLAILKEHIAKSEHPFLVLQQGSRTLEDLLFRKFTVNELVYSGQIPLIILSK</sequence>
<evidence type="ECO:0000313" key="2">
    <source>
        <dbReference type="EMBL" id="RAR47179.1"/>
    </source>
</evidence>
<accession>A0A328WWF4</accession>
<dbReference type="InterPro" id="IPR006016">
    <property type="entry name" value="UspA"/>
</dbReference>
<evidence type="ECO:0000259" key="1">
    <source>
        <dbReference type="Pfam" id="PF00582"/>
    </source>
</evidence>
<dbReference type="Pfam" id="PF00582">
    <property type="entry name" value="Usp"/>
    <property type="match status" value="1"/>
</dbReference>
<dbReference type="AlphaFoldDB" id="A0A328WWF4"/>
<dbReference type="EMBL" id="QLSV01000011">
    <property type="protein sequence ID" value="RAR47179.1"/>
    <property type="molecule type" value="Genomic_DNA"/>
</dbReference>
<gene>
    <name evidence="2" type="ORF">B0I10_11189</name>
</gene>
<dbReference type="SUPFAM" id="SSF52402">
    <property type="entry name" value="Adenine nucleotide alpha hydrolases-like"/>
    <property type="match status" value="1"/>
</dbReference>
<evidence type="ECO:0000313" key="3">
    <source>
        <dbReference type="Proteomes" id="UP000249518"/>
    </source>
</evidence>
<organism evidence="2 3">
    <name type="scientific">Flavobacterium lacus</name>
    <dbReference type="NCBI Taxonomy" id="1353778"/>
    <lineage>
        <taxon>Bacteria</taxon>
        <taxon>Pseudomonadati</taxon>
        <taxon>Bacteroidota</taxon>
        <taxon>Flavobacteriia</taxon>
        <taxon>Flavobacteriales</taxon>
        <taxon>Flavobacteriaceae</taxon>
        <taxon>Flavobacterium</taxon>
    </lineage>
</organism>
<proteinExistence type="predicted"/>
<feature type="domain" description="UspA" evidence="1">
    <location>
        <begin position="5"/>
        <end position="134"/>
    </location>
</feature>
<comment type="caution">
    <text evidence="2">The sequence shown here is derived from an EMBL/GenBank/DDBJ whole genome shotgun (WGS) entry which is preliminary data.</text>
</comment>